<evidence type="ECO:0000256" key="4">
    <source>
        <dbReference type="ARBA" id="ARBA00022942"/>
    </source>
</evidence>
<evidence type="ECO:0000256" key="1">
    <source>
        <dbReference type="ARBA" id="ARBA00006639"/>
    </source>
</evidence>
<evidence type="ECO:0000313" key="7">
    <source>
        <dbReference type="EMBL" id="GKU71962.1"/>
    </source>
</evidence>
<dbReference type="EMBL" id="BQYH01000009">
    <property type="protein sequence ID" value="GKU71962.1"/>
    <property type="molecule type" value="Genomic_DNA"/>
</dbReference>
<keyword evidence="4 7" id="KW-0647">Proteasome</keyword>
<reference evidence="7" key="4">
    <citation type="submission" date="2022-04" db="EMBL/GenBank/DDBJ databases">
        <authorList>
            <person name="Komine T."/>
            <person name="Fukano H."/>
            <person name="Wada S."/>
        </authorList>
    </citation>
    <scope>NUCLEOTIDE SEQUENCE</scope>
    <source>
        <strain evidence="7">NJB18185</strain>
    </source>
</reference>
<dbReference type="Proteomes" id="UP001139505">
    <property type="component" value="Unassembled WGS sequence"/>
</dbReference>
<comment type="caution">
    <text evidence="7">The sequence shown here is derived from an EMBL/GenBank/DDBJ whole genome shotgun (WGS) entry which is preliminary data.</text>
</comment>
<feature type="region of interest" description="Disordered" evidence="5">
    <location>
        <begin position="159"/>
        <end position="180"/>
    </location>
</feature>
<dbReference type="Pfam" id="PF10759">
    <property type="entry name" value="BPA"/>
    <property type="match status" value="1"/>
</dbReference>
<dbReference type="EMBL" id="BFCH01000048">
    <property type="protein sequence ID" value="GBG40851.1"/>
    <property type="molecule type" value="Genomic_DNA"/>
</dbReference>
<evidence type="ECO:0000313" key="8">
    <source>
        <dbReference type="Proteomes" id="UP000245060"/>
    </source>
</evidence>
<name>A0AA37PKQ9_9MYCO</name>
<accession>A0AA37PKQ9</accession>
<dbReference type="RefSeq" id="WP_108926376.1">
    <property type="nucleotide sequence ID" value="NZ_BFCH01000048.1"/>
</dbReference>
<organism evidence="7 9">
    <name type="scientific">Mycobacterium montefiorense</name>
    <dbReference type="NCBI Taxonomy" id="154654"/>
    <lineage>
        <taxon>Bacteria</taxon>
        <taxon>Bacillati</taxon>
        <taxon>Actinomycetota</taxon>
        <taxon>Actinomycetes</taxon>
        <taxon>Mycobacteriales</taxon>
        <taxon>Mycobacteriaceae</taxon>
        <taxon>Mycobacterium</taxon>
        <taxon>Mycobacterium simiae complex</taxon>
    </lineage>
</organism>
<reference evidence="7" key="3">
    <citation type="journal article" date="2022" name="Microbiol. Resour. Announc.">
        <title>Draft Genome Sequences of Eight Mycobacterium montefiorense Strains Isolated from Salamanders in Captivity.</title>
        <authorList>
            <person name="Komine T."/>
            <person name="Ihara H."/>
            <person name="Fukano H."/>
            <person name="Hoshino Y."/>
            <person name="Kurata O."/>
            <person name="Wada S."/>
        </authorList>
    </citation>
    <scope>NUCLEOTIDE SEQUENCE</scope>
    <source>
        <strain evidence="7">NJB18185</strain>
    </source>
</reference>
<comment type="similarity">
    <text evidence="1">Belongs to the Bpa family.</text>
</comment>
<reference evidence="8" key="2">
    <citation type="submission" date="2018-04" db="EMBL/GenBank/DDBJ databases">
        <title>Draft genome sequence of Mycobacterium montefiorense isolated from Japanese black salamander.</title>
        <authorList>
            <person name="Fukano H."/>
            <person name="Yoshida M."/>
            <person name="Shimizu A."/>
            <person name="Iwao H."/>
            <person name="Kurata O."/>
            <person name="Katayama Y."/>
            <person name="Omatsu T."/>
            <person name="Mizutani T."/>
            <person name="Wada S."/>
            <person name="Hoshino Y."/>
        </authorList>
    </citation>
    <scope>NUCLEOTIDE SEQUENCE [LARGE SCALE GENOMIC DNA]</scope>
    <source>
        <strain evidence="8">BS</strain>
    </source>
</reference>
<evidence type="ECO:0000313" key="6">
    <source>
        <dbReference type="EMBL" id="GBG40851.1"/>
    </source>
</evidence>
<evidence type="ECO:0000313" key="9">
    <source>
        <dbReference type="Proteomes" id="UP001139505"/>
    </source>
</evidence>
<evidence type="ECO:0000256" key="5">
    <source>
        <dbReference type="SAM" id="MobiDB-lite"/>
    </source>
</evidence>
<protein>
    <recommendedName>
        <fullName evidence="3">Bacterial proteasome activator</fullName>
    </recommendedName>
</protein>
<dbReference type="AlphaFoldDB" id="A0AA37PKQ9"/>
<evidence type="ECO:0000256" key="3">
    <source>
        <dbReference type="ARBA" id="ARBA00014831"/>
    </source>
</evidence>
<gene>
    <name evidence="7" type="primary">bpa</name>
    <name evidence="6" type="ORF">MmonteBS_52230</name>
    <name evidence="7" type="ORF">NJB18185_17380</name>
</gene>
<proteinExistence type="inferred from homology"/>
<dbReference type="Proteomes" id="UP000245060">
    <property type="component" value="Unassembled WGS sequence"/>
</dbReference>
<comment type="subunit">
    <text evidence="2">Forms a homooligomeric, either hexameric or heptameric, ring-like structure which stacks co-axially with the proteasomal alpha-rings.</text>
</comment>
<dbReference type="GO" id="GO:0000502">
    <property type="term" value="C:proteasome complex"/>
    <property type="evidence" value="ECO:0007669"/>
    <property type="project" value="UniProtKB-KW"/>
</dbReference>
<dbReference type="InterPro" id="IPR019695">
    <property type="entry name" value="Proteasome_act"/>
</dbReference>
<evidence type="ECO:0000256" key="2">
    <source>
        <dbReference type="ARBA" id="ARBA00011402"/>
    </source>
</evidence>
<reference evidence="6" key="1">
    <citation type="journal article" date="2018" name="Genome Announc.">
        <title>Draft Genome Sequence of Mycobacterium montefiorense Isolated from Japanese Black Salamander (Hynobius nigrescens).</title>
        <authorList>
            <person name="Fukano H."/>
            <person name="Yoshida M."/>
            <person name="Shimizu A."/>
            <person name="Iwao H."/>
            <person name="Katayama Y."/>
            <person name="Omatsu T."/>
            <person name="Mizutani T."/>
            <person name="Kurata O."/>
            <person name="Wada S."/>
            <person name="Hoshino Y."/>
        </authorList>
    </citation>
    <scope>NUCLEOTIDE SEQUENCE</scope>
    <source>
        <strain evidence="6">BS</strain>
    </source>
</reference>
<dbReference type="GO" id="GO:0061136">
    <property type="term" value="P:regulation of proteasomal protein catabolic process"/>
    <property type="evidence" value="ECO:0007669"/>
    <property type="project" value="InterPro"/>
</dbReference>
<keyword evidence="8" id="KW-1185">Reference proteome</keyword>
<sequence>MVTVLTNGNDDDDGIEIIGGVDPRIMAIREAADDEDSDERSLTDLVEQPAKVMRIGTMIKQLLEEVRAAPLDEASRKRLRDIHATSIRELEDGLAPELREELDRLTLPFNEDDDPSDAELRIAQAQLVSWLEGLFHGIQTALFAQQMAARAQLEQMRQGALPPGIGRPSHGPGSGTGQYL</sequence>